<evidence type="ECO:0000313" key="2">
    <source>
        <dbReference type="EMBL" id="MFC4410131.1"/>
    </source>
</evidence>
<evidence type="ECO:0000256" key="1">
    <source>
        <dbReference type="SAM" id="Coils"/>
    </source>
</evidence>
<evidence type="ECO:0000313" key="3">
    <source>
        <dbReference type="Proteomes" id="UP001595817"/>
    </source>
</evidence>
<gene>
    <name evidence="2" type="ORF">ACFOZY_06720</name>
</gene>
<sequence length="215" mass="23851">MSRKMNRARVAADFNRKRFSDDEVAGDFFEHKRRNNEEDVEDKLDDILKLLKKILRELDEIEDNLDEEDHGHGAGNNTGGEQNRARRCNCESGAVEECGCKTKRGGKMSKNHTNGCTESVAEVLCTLVGQEVTIYEKSNAIVIGTVTRVIDCSVVQLTNATKFPALGAFPIGEFNYSRLFINICDISEIGVPPATTGVAVQTLREAVEQNRLQSL</sequence>
<protein>
    <submittedName>
        <fullName evidence="2">Uncharacterized protein</fullName>
    </submittedName>
</protein>
<accession>A0ABV8X2H4</accession>
<dbReference type="RefSeq" id="WP_378153630.1">
    <property type="nucleotide sequence ID" value="NZ_JBHSEC010000007.1"/>
</dbReference>
<dbReference type="EMBL" id="JBHSEC010000007">
    <property type="protein sequence ID" value="MFC4410131.1"/>
    <property type="molecule type" value="Genomic_DNA"/>
</dbReference>
<proteinExistence type="predicted"/>
<name>A0ABV8X2H4_9LACT</name>
<keyword evidence="1" id="KW-0175">Coiled coil</keyword>
<organism evidence="2 3">
    <name type="scientific">Chungangia koreensis</name>
    <dbReference type="NCBI Taxonomy" id="752657"/>
    <lineage>
        <taxon>Bacteria</taxon>
        <taxon>Bacillati</taxon>
        <taxon>Bacillota</taxon>
        <taxon>Bacilli</taxon>
        <taxon>Lactobacillales</taxon>
        <taxon>Chungangia</taxon>
    </lineage>
</organism>
<keyword evidence="3" id="KW-1185">Reference proteome</keyword>
<feature type="coiled-coil region" evidence="1">
    <location>
        <begin position="37"/>
        <end position="71"/>
    </location>
</feature>
<reference evidence="3" key="1">
    <citation type="journal article" date="2019" name="Int. J. Syst. Evol. Microbiol.">
        <title>The Global Catalogue of Microorganisms (GCM) 10K type strain sequencing project: providing services to taxonomists for standard genome sequencing and annotation.</title>
        <authorList>
            <consortium name="The Broad Institute Genomics Platform"/>
            <consortium name="The Broad Institute Genome Sequencing Center for Infectious Disease"/>
            <person name="Wu L."/>
            <person name="Ma J."/>
        </authorList>
    </citation>
    <scope>NUCLEOTIDE SEQUENCE [LARGE SCALE GENOMIC DNA]</scope>
    <source>
        <strain evidence="3">CCUG 59778</strain>
    </source>
</reference>
<dbReference type="Proteomes" id="UP001595817">
    <property type="component" value="Unassembled WGS sequence"/>
</dbReference>
<comment type="caution">
    <text evidence="2">The sequence shown here is derived from an EMBL/GenBank/DDBJ whole genome shotgun (WGS) entry which is preliminary data.</text>
</comment>